<evidence type="ECO:0000256" key="12">
    <source>
        <dbReference type="SAM" id="MobiDB-lite"/>
    </source>
</evidence>
<accession>A0ABX7N5U6</accession>
<comment type="function">
    <text evidence="1">Thiol-specific peroxidase that catalyzes the reduction of hydrogen peroxide and organic hydroperoxides to water and alcohols, respectively. Plays a role in cell protection against oxidative stress by detoxifying peroxides and as sensor of hydrogen peroxide-mediated signaling events.</text>
</comment>
<dbReference type="InterPro" id="IPR036249">
    <property type="entry name" value="Thioredoxin-like_sf"/>
</dbReference>
<protein>
    <recommendedName>
        <fullName evidence="2">thioredoxin-dependent peroxiredoxin</fullName>
        <ecNumber evidence="2">1.11.1.24</ecNumber>
    </recommendedName>
    <alternativeName>
        <fullName evidence="8">Thioredoxin peroxidase</fullName>
    </alternativeName>
    <alternativeName>
        <fullName evidence="10">Thioredoxin-dependent peroxiredoxin Bcp</fullName>
    </alternativeName>
</protein>
<evidence type="ECO:0000256" key="3">
    <source>
        <dbReference type="ARBA" id="ARBA00022559"/>
    </source>
</evidence>
<comment type="catalytic activity">
    <reaction evidence="11">
        <text>a hydroperoxide + [thioredoxin]-dithiol = an alcohol + [thioredoxin]-disulfide + H2O</text>
        <dbReference type="Rhea" id="RHEA:62620"/>
        <dbReference type="Rhea" id="RHEA-COMP:10698"/>
        <dbReference type="Rhea" id="RHEA-COMP:10700"/>
        <dbReference type="ChEBI" id="CHEBI:15377"/>
        <dbReference type="ChEBI" id="CHEBI:29950"/>
        <dbReference type="ChEBI" id="CHEBI:30879"/>
        <dbReference type="ChEBI" id="CHEBI:35924"/>
        <dbReference type="ChEBI" id="CHEBI:50058"/>
        <dbReference type="EC" id="1.11.1.24"/>
    </reaction>
</comment>
<dbReference type="Gene3D" id="3.40.30.10">
    <property type="entry name" value="Glutaredoxin"/>
    <property type="match status" value="1"/>
</dbReference>
<keyword evidence="5" id="KW-0560">Oxidoreductase</keyword>
<dbReference type="InterPro" id="IPR050924">
    <property type="entry name" value="Peroxiredoxin_BCP/PrxQ"/>
</dbReference>
<keyword evidence="7" id="KW-0676">Redox-active center</keyword>
<evidence type="ECO:0000256" key="7">
    <source>
        <dbReference type="ARBA" id="ARBA00023284"/>
    </source>
</evidence>
<gene>
    <name evidence="14" type="ORF">JY572_32635</name>
</gene>
<evidence type="ECO:0000256" key="5">
    <source>
        <dbReference type="ARBA" id="ARBA00023002"/>
    </source>
</evidence>
<evidence type="ECO:0000256" key="6">
    <source>
        <dbReference type="ARBA" id="ARBA00023157"/>
    </source>
</evidence>
<dbReference type="PROSITE" id="PS51352">
    <property type="entry name" value="THIOREDOXIN_2"/>
    <property type="match status" value="1"/>
</dbReference>
<feature type="region of interest" description="Disordered" evidence="12">
    <location>
        <begin position="143"/>
        <end position="192"/>
    </location>
</feature>
<dbReference type="PANTHER" id="PTHR42801">
    <property type="entry name" value="THIOREDOXIN-DEPENDENT PEROXIDE REDUCTASE"/>
    <property type="match status" value="1"/>
</dbReference>
<keyword evidence="3" id="KW-0575">Peroxidase</keyword>
<evidence type="ECO:0000256" key="1">
    <source>
        <dbReference type="ARBA" id="ARBA00003330"/>
    </source>
</evidence>
<evidence type="ECO:0000256" key="9">
    <source>
        <dbReference type="ARBA" id="ARBA00038489"/>
    </source>
</evidence>
<dbReference type="InterPro" id="IPR000866">
    <property type="entry name" value="AhpC/TSA"/>
</dbReference>
<proteinExistence type="inferred from homology"/>
<dbReference type="CDD" id="cd03017">
    <property type="entry name" value="PRX_BCP"/>
    <property type="match status" value="1"/>
</dbReference>
<evidence type="ECO:0000256" key="8">
    <source>
        <dbReference type="ARBA" id="ARBA00032824"/>
    </source>
</evidence>
<evidence type="ECO:0000256" key="4">
    <source>
        <dbReference type="ARBA" id="ARBA00022862"/>
    </source>
</evidence>
<name>A0ABX7N5U6_9BACT</name>
<keyword evidence="6" id="KW-1015">Disulfide bond</keyword>
<evidence type="ECO:0000256" key="2">
    <source>
        <dbReference type="ARBA" id="ARBA00013017"/>
    </source>
</evidence>
<evidence type="ECO:0000313" key="14">
    <source>
        <dbReference type="EMBL" id="QSQ13057.1"/>
    </source>
</evidence>
<dbReference type="Pfam" id="PF00578">
    <property type="entry name" value="AhpC-TSA"/>
    <property type="match status" value="1"/>
</dbReference>
<dbReference type="RefSeq" id="WP_206714762.1">
    <property type="nucleotide sequence ID" value="NZ_CP071091.1"/>
</dbReference>
<sequence>MLIPLLLTGLLSGATPNVGDTAPDFTVKDTEGKVYILSEMVKQGPVIVAFFPKAFTSGCTKELKAYTARHTEIEKLQGRVLAFSTDDAETLARFKADLKAPFPFIPDPEGKVVESFDVKMPVATISKRYTFVVGEGRKVLKVDSGSDAVDPSSAITSCSQAKPASPFAAPAATAKEAPPAPKAPAAEAKSKQ</sequence>
<dbReference type="PANTHER" id="PTHR42801:SF4">
    <property type="entry name" value="AHPC_TSA FAMILY PROTEIN"/>
    <property type="match status" value="1"/>
</dbReference>
<evidence type="ECO:0000259" key="13">
    <source>
        <dbReference type="PROSITE" id="PS51352"/>
    </source>
</evidence>
<evidence type="ECO:0000256" key="11">
    <source>
        <dbReference type="ARBA" id="ARBA00049091"/>
    </source>
</evidence>
<keyword evidence="15" id="KW-1185">Reference proteome</keyword>
<organism evidence="14 15">
    <name type="scientific">Myxococcus landrumensis</name>
    <dbReference type="NCBI Taxonomy" id="2813577"/>
    <lineage>
        <taxon>Bacteria</taxon>
        <taxon>Pseudomonadati</taxon>
        <taxon>Myxococcota</taxon>
        <taxon>Myxococcia</taxon>
        <taxon>Myxococcales</taxon>
        <taxon>Cystobacterineae</taxon>
        <taxon>Myxococcaceae</taxon>
        <taxon>Myxococcus</taxon>
    </lineage>
</organism>
<reference evidence="14 15" key="1">
    <citation type="submission" date="2021-02" db="EMBL/GenBank/DDBJ databases">
        <title>De Novo genome assembly of isolated myxobacteria.</title>
        <authorList>
            <person name="Stevens D.C."/>
        </authorList>
    </citation>
    <scope>NUCLEOTIDE SEQUENCE [LARGE SCALE GENOMIC DNA]</scope>
    <source>
        <strain evidence="14 15">SCHIC003</strain>
    </source>
</reference>
<dbReference type="SUPFAM" id="SSF52833">
    <property type="entry name" value="Thioredoxin-like"/>
    <property type="match status" value="1"/>
</dbReference>
<keyword evidence="4" id="KW-0049">Antioxidant</keyword>
<dbReference type="EMBL" id="CP071091">
    <property type="protein sequence ID" value="QSQ13057.1"/>
    <property type="molecule type" value="Genomic_DNA"/>
</dbReference>
<evidence type="ECO:0000313" key="15">
    <source>
        <dbReference type="Proteomes" id="UP000663090"/>
    </source>
</evidence>
<dbReference type="EC" id="1.11.1.24" evidence="2"/>
<comment type="similarity">
    <text evidence="9">Belongs to the peroxiredoxin family. BCP/PrxQ subfamily.</text>
</comment>
<dbReference type="InterPro" id="IPR013766">
    <property type="entry name" value="Thioredoxin_domain"/>
</dbReference>
<feature type="compositionally biased region" description="Low complexity" evidence="12">
    <location>
        <begin position="161"/>
        <end position="192"/>
    </location>
</feature>
<evidence type="ECO:0000256" key="10">
    <source>
        <dbReference type="ARBA" id="ARBA00042639"/>
    </source>
</evidence>
<dbReference type="Proteomes" id="UP000663090">
    <property type="component" value="Chromosome"/>
</dbReference>
<feature type="domain" description="Thioredoxin" evidence="13">
    <location>
        <begin position="16"/>
        <end position="138"/>
    </location>
</feature>